<reference evidence="5" key="2">
    <citation type="submission" date="2025-08" db="UniProtKB">
        <authorList>
            <consortium name="Ensembl"/>
        </authorList>
    </citation>
    <scope>IDENTIFICATION</scope>
</reference>
<dbReference type="GO" id="GO:0006508">
    <property type="term" value="P:proteolysis"/>
    <property type="evidence" value="ECO:0007669"/>
    <property type="project" value="UniProtKB-KW"/>
</dbReference>
<dbReference type="InterPro" id="IPR038765">
    <property type="entry name" value="Papain-like_cys_pep_sf"/>
</dbReference>
<sequence length="61" mass="7448">MNMYGELIMESAHHKVHFLNSFFHRQLMTKGYDGVKRWTKQVRFNDEWFVMSAFTKLGSFW</sequence>
<feature type="domain" description="Ubiquitin-like protease family profile" evidence="4">
    <location>
        <begin position="1"/>
        <end position="61"/>
    </location>
</feature>
<dbReference type="GO" id="GO:0008234">
    <property type="term" value="F:cysteine-type peptidase activity"/>
    <property type="evidence" value="ECO:0007669"/>
    <property type="project" value="InterPro"/>
</dbReference>
<keyword evidence="2" id="KW-0645">Protease</keyword>
<dbReference type="Ensembl" id="ENSSORT00005029410.1">
    <property type="protein sequence ID" value="ENSSORP00005028597.1"/>
    <property type="gene ID" value="ENSSORG00005013681.1"/>
</dbReference>
<comment type="similarity">
    <text evidence="1">Belongs to the peptidase C48 family.</text>
</comment>
<organism evidence="5 6">
    <name type="scientific">Sphaeramia orbicularis</name>
    <name type="common">orbiculate cardinalfish</name>
    <dbReference type="NCBI Taxonomy" id="375764"/>
    <lineage>
        <taxon>Eukaryota</taxon>
        <taxon>Metazoa</taxon>
        <taxon>Chordata</taxon>
        <taxon>Craniata</taxon>
        <taxon>Vertebrata</taxon>
        <taxon>Euteleostomi</taxon>
        <taxon>Actinopterygii</taxon>
        <taxon>Neopterygii</taxon>
        <taxon>Teleostei</taxon>
        <taxon>Neoteleostei</taxon>
        <taxon>Acanthomorphata</taxon>
        <taxon>Gobiaria</taxon>
        <taxon>Kurtiformes</taxon>
        <taxon>Apogonoidei</taxon>
        <taxon>Apogonidae</taxon>
        <taxon>Apogoninae</taxon>
        <taxon>Sphaeramia</taxon>
    </lineage>
</organism>
<name>A0A673AJV0_9TELE</name>
<dbReference type="SUPFAM" id="SSF54001">
    <property type="entry name" value="Cysteine proteinases"/>
    <property type="match status" value="1"/>
</dbReference>
<proteinExistence type="inferred from homology"/>
<evidence type="ECO:0000256" key="3">
    <source>
        <dbReference type="ARBA" id="ARBA00022801"/>
    </source>
</evidence>
<dbReference type="Proteomes" id="UP000472271">
    <property type="component" value="Chromosome 17"/>
</dbReference>
<dbReference type="Pfam" id="PF02902">
    <property type="entry name" value="Peptidase_C48"/>
    <property type="match status" value="1"/>
</dbReference>
<protein>
    <recommendedName>
        <fullName evidence="4">Ubiquitin-like protease family profile domain-containing protein</fullName>
    </recommendedName>
</protein>
<keyword evidence="6" id="KW-1185">Reference proteome</keyword>
<accession>A0A673AJV0</accession>
<evidence type="ECO:0000313" key="5">
    <source>
        <dbReference type="Ensembl" id="ENSSORP00005028597.1"/>
    </source>
</evidence>
<evidence type="ECO:0000256" key="1">
    <source>
        <dbReference type="ARBA" id="ARBA00005234"/>
    </source>
</evidence>
<dbReference type="InParanoid" id="A0A673AJV0"/>
<dbReference type="InterPro" id="IPR003653">
    <property type="entry name" value="Peptidase_C48_C"/>
</dbReference>
<evidence type="ECO:0000256" key="2">
    <source>
        <dbReference type="ARBA" id="ARBA00022670"/>
    </source>
</evidence>
<dbReference type="AlphaFoldDB" id="A0A673AJV0"/>
<evidence type="ECO:0000313" key="6">
    <source>
        <dbReference type="Proteomes" id="UP000472271"/>
    </source>
</evidence>
<keyword evidence="3" id="KW-0378">Hydrolase</keyword>
<reference evidence="5" key="1">
    <citation type="submission" date="2019-06" db="EMBL/GenBank/DDBJ databases">
        <authorList>
            <consortium name="Wellcome Sanger Institute Data Sharing"/>
        </authorList>
    </citation>
    <scope>NUCLEOTIDE SEQUENCE [LARGE SCALE GENOMIC DNA]</scope>
</reference>
<dbReference type="PROSITE" id="PS50600">
    <property type="entry name" value="ULP_PROTEASE"/>
    <property type="match status" value="1"/>
</dbReference>
<dbReference type="Gene3D" id="3.40.395.10">
    <property type="entry name" value="Adenoviral Proteinase, Chain A"/>
    <property type="match status" value="1"/>
</dbReference>
<reference evidence="5" key="3">
    <citation type="submission" date="2025-09" db="UniProtKB">
        <authorList>
            <consortium name="Ensembl"/>
        </authorList>
    </citation>
    <scope>IDENTIFICATION</scope>
</reference>
<evidence type="ECO:0000259" key="4">
    <source>
        <dbReference type="PROSITE" id="PS50600"/>
    </source>
</evidence>